<accession>A0AC34R8L4</accession>
<sequence length="204" mass="21493">MKHYTQLKHPWINYFPTSKNLTLSTGSTLASPIPFFLGSPLHTPVGTPSSTPLPNTNFMTLEALRVLGSQMPVVNGSDPSIMKDNLAVLQYLNDSASRSPLARATPTLNGSLLAASTGLPNSAEMQVMSNMFGLSIPTVQSTQVQPSGETSSILHAVCNPEKSSISPTSGNSNSSIISTGTISSTESIISNFSMLGQIIKDPAK</sequence>
<evidence type="ECO:0000313" key="2">
    <source>
        <dbReference type="WBParaSite" id="JU765_v2.g4538.t1"/>
    </source>
</evidence>
<dbReference type="WBParaSite" id="JU765_v2.g4538.t1">
    <property type="protein sequence ID" value="JU765_v2.g4538.t1"/>
    <property type="gene ID" value="JU765_v2.g4538"/>
</dbReference>
<organism evidence="1 2">
    <name type="scientific">Panagrolaimus sp. JU765</name>
    <dbReference type="NCBI Taxonomy" id="591449"/>
    <lineage>
        <taxon>Eukaryota</taxon>
        <taxon>Metazoa</taxon>
        <taxon>Ecdysozoa</taxon>
        <taxon>Nematoda</taxon>
        <taxon>Chromadorea</taxon>
        <taxon>Rhabditida</taxon>
        <taxon>Tylenchina</taxon>
        <taxon>Panagrolaimomorpha</taxon>
        <taxon>Panagrolaimoidea</taxon>
        <taxon>Panagrolaimidae</taxon>
        <taxon>Panagrolaimus</taxon>
    </lineage>
</organism>
<evidence type="ECO:0000313" key="1">
    <source>
        <dbReference type="Proteomes" id="UP000887576"/>
    </source>
</evidence>
<dbReference type="Proteomes" id="UP000887576">
    <property type="component" value="Unplaced"/>
</dbReference>
<name>A0AC34R8L4_9BILA</name>
<reference evidence="2" key="1">
    <citation type="submission" date="2022-11" db="UniProtKB">
        <authorList>
            <consortium name="WormBaseParasite"/>
        </authorList>
    </citation>
    <scope>IDENTIFICATION</scope>
</reference>
<protein>
    <submittedName>
        <fullName evidence="2">Uncharacterized protein</fullName>
    </submittedName>
</protein>
<proteinExistence type="predicted"/>